<gene>
    <name evidence="9" type="ORF">J2S70_000036</name>
</gene>
<evidence type="ECO:0000256" key="6">
    <source>
        <dbReference type="ARBA" id="ARBA00023136"/>
    </source>
</evidence>
<dbReference type="InterPro" id="IPR000515">
    <property type="entry name" value="MetI-like"/>
</dbReference>
<dbReference type="RefSeq" id="WP_307681739.1">
    <property type="nucleotide sequence ID" value="NZ_JAUSQX010000001.1"/>
</dbReference>
<evidence type="ECO:0000313" key="10">
    <source>
        <dbReference type="Proteomes" id="UP001243212"/>
    </source>
</evidence>
<evidence type="ECO:0000256" key="2">
    <source>
        <dbReference type="ARBA" id="ARBA00022448"/>
    </source>
</evidence>
<dbReference type="PROSITE" id="PS50928">
    <property type="entry name" value="ABC_TM1"/>
    <property type="match status" value="1"/>
</dbReference>
<keyword evidence="3" id="KW-1003">Cell membrane</keyword>
<evidence type="ECO:0000256" key="5">
    <source>
        <dbReference type="ARBA" id="ARBA00022989"/>
    </source>
</evidence>
<keyword evidence="2 7" id="KW-0813">Transport</keyword>
<feature type="transmembrane region" description="Helical" evidence="7">
    <location>
        <begin position="181"/>
        <end position="205"/>
    </location>
</feature>
<keyword evidence="10" id="KW-1185">Reference proteome</keyword>
<sequence length="249" mass="25599">MTWIAPVLFGAVIFLAWIVATETGIVGSWALPTPAHVYDRIASGISDGYLLRATVQTLYEALAGCLFAAAMGIPLGFAIAHLKTLAATIQPYLAASQAIPAVAIAPLLVIWVGYGTSAIVALCTIMVIFPIVINTTVGVRAIDPEIIGAAQIDGANGLSMLVHVKLPLAAPNILAGLRNGFTLSITGAVVGEMVIGGQTGLGIILTGAQALNDLPGMFAAIIILALAAIAIYATILSLENRVYAAVSER</sequence>
<name>A0ABT9NDP5_9ACTO</name>
<feature type="transmembrane region" description="Helical" evidence="7">
    <location>
        <begin position="61"/>
        <end position="80"/>
    </location>
</feature>
<keyword evidence="5 7" id="KW-1133">Transmembrane helix</keyword>
<dbReference type="Proteomes" id="UP001243212">
    <property type="component" value="Unassembled WGS sequence"/>
</dbReference>
<comment type="caution">
    <text evidence="9">The sequence shown here is derived from an EMBL/GenBank/DDBJ whole genome shotgun (WGS) entry which is preliminary data.</text>
</comment>
<feature type="transmembrane region" description="Helical" evidence="7">
    <location>
        <begin position="217"/>
        <end position="238"/>
    </location>
</feature>
<accession>A0ABT9NDP5</accession>
<feature type="transmembrane region" description="Helical" evidence="7">
    <location>
        <begin position="92"/>
        <end position="112"/>
    </location>
</feature>
<evidence type="ECO:0000256" key="7">
    <source>
        <dbReference type="RuleBase" id="RU363032"/>
    </source>
</evidence>
<evidence type="ECO:0000256" key="1">
    <source>
        <dbReference type="ARBA" id="ARBA00004651"/>
    </source>
</evidence>
<comment type="similarity">
    <text evidence="7">Belongs to the binding-protein-dependent transport system permease family.</text>
</comment>
<evidence type="ECO:0000259" key="8">
    <source>
        <dbReference type="PROSITE" id="PS50928"/>
    </source>
</evidence>
<evidence type="ECO:0000256" key="3">
    <source>
        <dbReference type="ARBA" id="ARBA00022475"/>
    </source>
</evidence>
<keyword evidence="6 7" id="KW-0472">Membrane</keyword>
<dbReference type="SUPFAM" id="SSF161098">
    <property type="entry name" value="MetI-like"/>
    <property type="match status" value="1"/>
</dbReference>
<evidence type="ECO:0000313" key="9">
    <source>
        <dbReference type="EMBL" id="MDP9805454.1"/>
    </source>
</evidence>
<dbReference type="InterPro" id="IPR035906">
    <property type="entry name" value="MetI-like_sf"/>
</dbReference>
<comment type="subcellular location">
    <subcellularLocation>
        <location evidence="1 7">Cell membrane</location>
        <topology evidence="1 7">Multi-pass membrane protein</topology>
    </subcellularLocation>
</comment>
<dbReference type="CDD" id="cd06261">
    <property type="entry name" value="TM_PBP2"/>
    <property type="match status" value="1"/>
</dbReference>
<feature type="transmembrane region" description="Helical" evidence="7">
    <location>
        <begin position="118"/>
        <end position="137"/>
    </location>
</feature>
<dbReference type="Pfam" id="PF00528">
    <property type="entry name" value="BPD_transp_1"/>
    <property type="match status" value="1"/>
</dbReference>
<dbReference type="PANTHER" id="PTHR30151">
    <property type="entry name" value="ALKANE SULFONATE ABC TRANSPORTER-RELATED, MEMBRANE SUBUNIT"/>
    <property type="match status" value="1"/>
</dbReference>
<evidence type="ECO:0000256" key="4">
    <source>
        <dbReference type="ARBA" id="ARBA00022692"/>
    </source>
</evidence>
<reference evidence="9 10" key="1">
    <citation type="submission" date="2023-07" db="EMBL/GenBank/DDBJ databases">
        <title>Sequencing the genomes of 1000 actinobacteria strains.</title>
        <authorList>
            <person name="Klenk H.-P."/>
        </authorList>
    </citation>
    <scope>NUCLEOTIDE SEQUENCE [LARGE SCALE GENOMIC DNA]</scope>
    <source>
        <strain evidence="9 10">DSM 17163</strain>
    </source>
</reference>
<organism evidence="9 10">
    <name type="scientific">Trueperella bonasi</name>
    <dbReference type="NCBI Taxonomy" id="312286"/>
    <lineage>
        <taxon>Bacteria</taxon>
        <taxon>Bacillati</taxon>
        <taxon>Actinomycetota</taxon>
        <taxon>Actinomycetes</taxon>
        <taxon>Actinomycetales</taxon>
        <taxon>Actinomycetaceae</taxon>
        <taxon>Trueperella</taxon>
    </lineage>
</organism>
<keyword evidence="4 7" id="KW-0812">Transmembrane</keyword>
<dbReference type="Gene3D" id="1.10.3720.10">
    <property type="entry name" value="MetI-like"/>
    <property type="match status" value="1"/>
</dbReference>
<dbReference type="PANTHER" id="PTHR30151:SF20">
    <property type="entry name" value="ABC TRANSPORTER PERMEASE PROTEIN HI_0355-RELATED"/>
    <property type="match status" value="1"/>
</dbReference>
<protein>
    <submittedName>
        <fullName evidence="9">NitT/TauT family transport system permease protein</fullName>
    </submittedName>
</protein>
<dbReference type="EMBL" id="JAUSQX010000001">
    <property type="protein sequence ID" value="MDP9805454.1"/>
    <property type="molecule type" value="Genomic_DNA"/>
</dbReference>
<feature type="domain" description="ABC transmembrane type-1" evidence="8">
    <location>
        <begin position="54"/>
        <end position="235"/>
    </location>
</feature>
<proteinExistence type="inferred from homology"/>